<dbReference type="SUPFAM" id="SSF48498">
    <property type="entry name" value="Tetracyclin repressor-like, C-terminal domain"/>
    <property type="match status" value="1"/>
</dbReference>
<reference evidence="6 7" key="1">
    <citation type="journal article" date="2019" name="Int. J. Syst. Evol. Microbiol.">
        <title>The Global Catalogue of Microorganisms (GCM) 10K type strain sequencing project: providing services to taxonomists for standard genome sequencing and annotation.</title>
        <authorList>
            <consortium name="The Broad Institute Genomics Platform"/>
            <consortium name="The Broad Institute Genome Sequencing Center for Infectious Disease"/>
            <person name="Wu L."/>
            <person name="Ma J."/>
        </authorList>
    </citation>
    <scope>NUCLEOTIDE SEQUENCE [LARGE SCALE GENOMIC DNA]</scope>
    <source>
        <strain evidence="6 7">JCM 13023</strain>
    </source>
</reference>
<keyword evidence="2 4" id="KW-0238">DNA-binding</keyword>
<evidence type="ECO:0000256" key="1">
    <source>
        <dbReference type="ARBA" id="ARBA00023015"/>
    </source>
</evidence>
<feature type="DNA-binding region" description="H-T-H motif" evidence="4">
    <location>
        <begin position="48"/>
        <end position="67"/>
    </location>
</feature>
<dbReference type="Gene3D" id="1.10.357.10">
    <property type="entry name" value="Tetracycline Repressor, domain 2"/>
    <property type="match status" value="1"/>
</dbReference>
<evidence type="ECO:0000313" key="7">
    <source>
        <dbReference type="Proteomes" id="UP001500653"/>
    </source>
</evidence>
<organism evidence="6 7">
    <name type="scientific">Prauserella halophila</name>
    <dbReference type="NCBI Taxonomy" id="185641"/>
    <lineage>
        <taxon>Bacteria</taxon>
        <taxon>Bacillati</taxon>
        <taxon>Actinomycetota</taxon>
        <taxon>Actinomycetes</taxon>
        <taxon>Pseudonocardiales</taxon>
        <taxon>Pseudonocardiaceae</taxon>
        <taxon>Prauserella</taxon>
    </lineage>
</organism>
<sequence>MSILIVSVVTHQPWATREKYDRADSATRATLVAAAQRTFENLGYARTTIDRITEEAGVSRATFYVYFASKQEVFGVVAQQVRDRMVAAQDLGDIDVDDIRAVAAATNAAYLDAYTENLAFLTVLEHQSLVDPEMEALWEQFHTRSRERTARYVRHQMERGAADPAASPDAIARAGGGMVANFAPLVRNEPGLREEAIADLTAMFLRLIGADDPT</sequence>
<name>A0ABN1W3J2_9PSEU</name>
<dbReference type="Pfam" id="PF00440">
    <property type="entry name" value="TetR_N"/>
    <property type="match status" value="1"/>
</dbReference>
<dbReference type="PRINTS" id="PR00455">
    <property type="entry name" value="HTHTETR"/>
</dbReference>
<evidence type="ECO:0000256" key="2">
    <source>
        <dbReference type="ARBA" id="ARBA00023125"/>
    </source>
</evidence>
<dbReference type="Gene3D" id="1.10.10.60">
    <property type="entry name" value="Homeodomain-like"/>
    <property type="match status" value="1"/>
</dbReference>
<dbReference type="PROSITE" id="PS50977">
    <property type="entry name" value="HTH_TETR_2"/>
    <property type="match status" value="1"/>
</dbReference>
<evidence type="ECO:0000256" key="3">
    <source>
        <dbReference type="ARBA" id="ARBA00023163"/>
    </source>
</evidence>
<evidence type="ECO:0000256" key="4">
    <source>
        <dbReference type="PROSITE-ProRule" id="PRU00335"/>
    </source>
</evidence>
<evidence type="ECO:0000313" key="6">
    <source>
        <dbReference type="EMBL" id="GAA1229661.1"/>
    </source>
</evidence>
<dbReference type="InterPro" id="IPR009057">
    <property type="entry name" value="Homeodomain-like_sf"/>
</dbReference>
<dbReference type="PANTHER" id="PTHR30055">
    <property type="entry name" value="HTH-TYPE TRANSCRIPTIONAL REGULATOR RUTR"/>
    <property type="match status" value="1"/>
</dbReference>
<dbReference type="EMBL" id="BAAALN010000003">
    <property type="protein sequence ID" value="GAA1229661.1"/>
    <property type="molecule type" value="Genomic_DNA"/>
</dbReference>
<dbReference type="Proteomes" id="UP001500653">
    <property type="component" value="Unassembled WGS sequence"/>
</dbReference>
<protein>
    <recommendedName>
        <fullName evidence="5">HTH tetR-type domain-containing protein</fullName>
    </recommendedName>
</protein>
<dbReference type="InterPro" id="IPR036271">
    <property type="entry name" value="Tet_transcr_reg_TetR-rel_C_sf"/>
</dbReference>
<keyword evidence="3" id="KW-0804">Transcription</keyword>
<feature type="domain" description="HTH tetR-type" evidence="5">
    <location>
        <begin position="25"/>
        <end position="85"/>
    </location>
</feature>
<gene>
    <name evidence="6" type="ORF">GCM10009676_10360</name>
</gene>
<keyword evidence="7" id="KW-1185">Reference proteome</keyword>
<dbReference type="SUPFAM" id="SSF46689">
    <property type="entry name" value="Homeodomain-like"/>
    <property type="match status" value="1"/>
</dbReference>
<dbReference type="RefSeq" id="WP_253862812.1">
    <property type="nucleotide sequence ID" value="NZ_BAAALN010000003.1"/>
</dbReference>
<dbReference type="PROSITE" id="PS01081">
    <property type="entry name" value="HTH_TETR_1"/>
    <property type="match status" value="1"/>
</dbReference>
<evidence type="ECO:0000259" key="5">
    <source>
        <dbReference type="PROSITE" id="PS50977"/>
    </source>
</evidence>
<keyword evidence="1" id="KW-0805">Transcription regulation</keyword>
<dbReference type="InterPro" id="IPR023772">
    <property type="entry name" value="DNA-bd_HTH_TetR-type_CS"/>
</dbReference>
<dbReference type="InterPro" id="IPR001647">
    <property type="entry name" value="HTH_TetR"/>
</dbReference>
<dbReference type="InterPro" id="IPR050109">
    <property type="entry name" value="HTH-type_TetR-like_transc_reg"/>
</dbReference>
<dbReference type="PANTHER" id="PTHR30055:SF234">
    <property type="entry name" value="HTH-TYPE TRANSCRIPTIONAL REGULATOR BETI"/>
    <property type="match status" value="1"/>
</dbReference>
<comment type="caution">
    <text evidence="6">The sequence shown here is derived from an EMBL/GenBank/DDBJ whole genome shotgun (WGS) entry which is preliminary data.</text>
</comment>
<accession>A0ABN1W3J2</accession>
<proteinExistence type="predicted"/>